<dbReference type="GO" id="GO:0009244">
    <property type="term" value="P:lipopolysaccharide core region biosynthetic process"/>
    <property type="evidence" value="ECO:0007669"/>
    <property type="project" value="TreeGrafter"/>
</dbReference>
<evidence type="ECO:0000256" key="3">
    <source>
        <dbReference type="SAM" id="MobiDB-lite"/>
    </source>
</evidence>
<keyword evidence="1" id="KW-0328">Glycosyltransferase</keyword>
<evidence type="ECO:0000256" key="2">
    <source>
        <dbReference type="ARBA" id="ARBA00022679"/>
    </source>
</evidence>
<dbReference type="InterPro" id="IPR002201">
    <property type="entry name" value="Glyco_trans_9"/>
</dbReference>
<protein>
    <submittedName>
        <fullName evidence="4">LPS biosynthesis-related glycosyltransferase</fullName>
    </submittedName>
</protein>
<dbReference type="Pfam" id="PF01075">
    <property type="entry name" value="Glyco_transf_9"/>
    <property type="match status" value="1"/>
</dbReference>
<proteinExistence type="predicted"/>
<dbReference type="GO" id="GO:0005829">
    <property type="term" value="C:cytosol"/>
    <property type="evidence" value="ECO:0007669"/>
    <property type="project" value="TreeGrafter"/>
</dbReference>
<keyword evidence="5" id="KW-1185">Reference proteome</keyword>
<dbReference type="EMBL" id="BKDJ01000007">
    <property type="protein sequence ID" value="GER23114.1"/>
    <property type="molecule type" value="Genomic_DNA"/>
</dbReference>
<reference evidence="4 5" key="1">
    <citation type="submission" date="2019-09" db="EMBL/GenBank/DDBJ databases">
        <title>Arthrobacter zafarii sp. nov., a moderately thermotolerant and halotolerant actinobacterium isolated from Cholistan desert soil of Pakistan.</title>
        <authorList>
            <person name="Amin A."/>
            <person name="Ahmed I."/>
            <person name="Khalid N."/>
            <person name="Schumann P."/>
            <person name="Busse H.J."/>
            <person name="Khan I.U."/>
            <person name="Li S."/>
            <person name="Li W.J."/>
        </authorList>
    </citation>
    <scope>NUCLEOTIDE SEQUENCE [LARGE SCALE GENOMIC DNA]</scope>
    <source>
        <strain evidence="4 5">NCCP-1664</strain>
    </source>
</reference>
<organism evidence="4 5">
    <name type="scientific">Zafaria cholistanensis</name>
    <dbReference type="NCBI Taxonomy" id="1682741"/>
    <lineage>
        <taxon>Bacteria</taxon>
        <taxon>Bacillati</taxon>
        <taxon>Actinomycetota</taxon>
        <taxon>Actinomycetes</taxon>
        <taxon>Micrococcales</taxon>
        <taxon>Micrococcaceae</taxon>
        <taxon>Zafaria</taxon>
    </lineage>
</organism>
<dbReference type="Proteomes" id="UP000325307">
    <property type="component" value="Unassembled WGS sequence"/>
</dbReference>
<comment type="caution">
    <text evidence="4">The sequence shown here is derived from an EMBL/GenBank/DDBJ whole genome shotgun (WGS) entry which is preliminary data.</text>
</comment>
<dbReference type="OrthoDB" id="9807356at2"/>
<dbReference type="Gene3D" id="3.40.50.2000">
    <property type="entry name" value="Glycogen Phosphorylase B"/>
    <property type="match status" value="2"/>
</dbReference>
<dbReference type="RefSeq" id="WP_149956726.1">
    <property type="nucleotide sequence ID" value="NZ_BKDJ01000007.1"/>
</dbReference>
<gene>
    <name evidence="4" type="ORF">NCCP1664_16100</name>
</gene>
<evidence type="ECO:0000313" key="5">
    <source>
        <dbReference type="Proteomes" id="UP000325307"/>
    </source>
</evidence>
<name>A0A5A7NQ96_9MICC</name>
<dbReference type="AlphaFoldDB" id="A0A5A7NQ96"/>
<evidence type="ECO:0000256" key="1">
    <source>
        <dbReference type="ARBA" id="ARBA00022676"/>
    </source>
</evidence>
<accession>A0A5A7NQ96</accession>
<evidence type="ECO:0000313" key="4">
    <source>
        <dbReference type="EMBL" id="GER23114.1"/>
    </source>
</evidence>
<dbReference type="CDD" id="cd03789">
    <property type="entry name" value="GT9_LPS_heptosyltransferase"/>
    <property type="match status" value="1"/>
</dbReference>
<dbReference type="GO" id="GO:0008713">
    <property type="term" value="F:ADP-heptose-lipopolysaccharide heptosyltransferase activity"/>
    <property type="evidence" value="ECO:0007669"/>
    <property type="project" value="TreeGrafter"/>
</dbReference>
<sequence>MHSWSEPQRPRHAVGPVHPRFPDIRRIAVLRGGGLGDLMFAVPAMHALAAAYPEASLTLLGTQMHARLYSERPGPVHRVEVLPACRGVQEGPEDPEAVARFHARMRDESFDLAVQLHGGGRYSNPFLLQLGARHTVGTGTPDAARLERMVDYRYYQHEVLRSLEVVGLAGATTPEVGPAVAVTAADRAASAAVAGPPAKGRPRLAIHPGATDPRRRWPVERFAAVAARAADAGYEVLVIGDASEAGLGEAVLEEAGPPRPGRGSIRSLAGQLDLGALAGLLESCDVMLGNDSGPRHLAQAVGTSTAGIYWVGNAIMAAPLGRASHRVQMGWTTRCPVCGTDLTQVGWTAPRCEHDDFSLTEAVEPDEVFRDVEDLTARSPRLRGR</sequence>
<keyword evidence="2 4" id="KW-0808">Transferase</keyword>
<dbReference type="InterPro" id="IPR051199">
    <property type="entry name" value="LPS_LOS_Heptosyltrfase"/>
</dbReference>
<feature type="region of interest" description="Disordered" evidence="3">
    <location>
        <begin position="193"/>
        <end position="212"/>
    </location>
</feature>
<dbReference type="PANTHER" id="PTHR30160">
    <property type="entry name" value="TETRAACYLDISACCHARIDE 4'-KINASE-RELATED"/>
    <property type="match status" value="1"/>
</dbReference>
<dbReference type="SUPFAM" id="SSF53756">
    <property type="entry name" value="UDP-Glycosyltransferase/glycogen phosphorylase"/>
    <property type="match status" value="1"/>
</dbReference>
<dbReference type="PANTHER" id="PTHR30160:SF1">
    <property type="entry name" value="LIPOPOLYSACCHARIDE 1,2-N-ACETYLGLUCOSAMINETRANSFERASE-RELATED"/>
    <property type="match status" value="1"/>
</dbReference>